<dbReference type="RefSeq" id="WP_241370809.1">
    <property type="nucleotide sequence ID" value="NZ_JAKZFC010000009.1"/>
</dbReference>
<dbReference type="Gene3D" id="2.30.320.10">
    <property type="entry name" value="YwqG-like"/>
    <property type="match status" value="1"/>
</dbReference>
<protein>
    <submittedName>
        <fullName evidence="1">DUF1963 domain-containing protein</fullName>
    </submittedName>
</protein>
<gene>
    <name evidence="1" type="ORF">LZ480_17395</name>
</gene>
<evidence type="ECO:0000313" key="2">
    <source>
        <dbReference type="Proteomes" id="UP001316087"/>
    </source>
</evidence>
<reference evidence="1 2" key="1">
    <citation type="submission" date="2022-03" db="EMBL/GenBank/DDBJ databases">
        <authorList>
            <person name="Jo J.-H."/>
            <person name="Im W.-T."/>
        </authorList>
    </citation>
    <scope>NUCLEOTIDE SEQUENCE [LARGE SCALE GENOMIC DNA]</scope>
    <source>
        <strain evidence="1 2">MA9</strain>
    </source>
</reference>
<dbReference type="InterPro" id="IPR035948">
    <property type="entry name" value="YwqG-like_sf"/>
</dbReference>
<accession>A0ABS9UI41</accession>
<dbReference type="Proteomes" id="UP001316087">
    <property type="component" value="Unassembled WGS sequence"/>
</dbReference>
<dbReference type="SUPFAM" id="SSF103032">
    <property type="entry name" value="Hypothetical protein YwqG"/>
    <property type="match status" value="1"/>
</dbReference>
<dbReference type="Pfam" id="PF09234">
    <property type="entry name" value="DUF1963"/>
    <property type="match status" value="1"/>
</dbReference>
<evidence type="ECO:0000313" key="1">
    <source>
        <dbReference type="EMBL" id="MCH7323648.1"/>
    </source>
</evidence>
<dbReference type="EMBL" id="JAKZFC010000009">
    <property type="protein sequence ID" value="MCH7323648.1"/>
    <property type="molecule type" value="Genomic_DNA"/>
</dbReference>
<name>A0ABS9UI41_9BACL</name>
<dbReference type="PANTHER" id="PTHR36436:SF6">
    <property type="entry name" value="SLL5081 PROTEIN"/>
    <property type="match status" value="1"/>
</dbReference>
<proteinExistence type="predicted"/>
<comment type="caution">
    <text evidence="1">The sequence shown here is derived from an EMBL/GenBank/DDBJ whole genome shotgun (WGS) entry which is preliminary data.</text>
</comment>
<dbReference type="InterPro" id="IPR015315">
    <property type="entry name" value="DUF1963"/>
</dbReference>
<organism evidence="1 2">
    <name type="scientific">Solibacillus palustris</name>
    <dbReference type="NCBI Taxonomy" id="2908203"/>
    <lineage>
        <taxon>Bacteria</taxon>
        <taxon>Bacillati</taxon>
        <taxon>Bacillota</taxon>
        <taxon>Bacilli</taxon>
        <taxon>Bacillales</taxon>
        <taxon>Caryophanaceae</taxon>
        <taxon>Solibacillus</taxon>
    </lineage>
</organism>
<keyword evidence="2" id="KW-1185">Reference proteome</keyword>
<dbReference type="PANTHER" id="PTHR36436">
    <property type="entry name" value="SLL5081 PROTEIN"/>
    <property type="match status" value="1"/>
</dbReference>
<sequence>MMNNYEKNIYIPKELTNFHTCLTRSAEQVAILTPVSQPAFLHESKFAGLPFLTHKLEHPKDEYNQYMLLLAQINFAEFKLEQPFPEDGILQFYISQQCYDKVKFHSQYCHFKLQFLPHQEDYNNCLHDFTYLRDVNLTHFPIQQEMKLHATTQFEPVSATDYRLIDYFNPEIMTASITLDERSFEDVYLESYLAAEHKIGGYPYFIHEDFRKQSYYLQHYDTLLLQIVSNDEQHIMWGDSGIISFFINSKKLANQDFSDIYFHIEEYD</sequence>